<sequence length="65" mass="7449">MELVTRRAVSKFCSAPQRITRDGTGAFLYRAERQDVAATYYNGKKVAPAKRDTIYHAGNYFKIKF</sequence>
<name>A0A8S5REV6_9VIRU</name>
<dbReference type="EMBL" id="BK059100">
    <property type="protein sequence ID" value="DAE29895.1"/>
    <property type="molecule type" value="Genomic_DNA"/>
</dbReference>
<accession>A0A8S5REV6</accession>
<reference evidence="1" key="1">
    <citation type="journal article" date="2021" name="Proc. Natl. Acad. Sci. U.S.A.">
        <title>A Catalog of Tens of Thousands of Viruses from Human Metagenomes Reveals Hidden Associations with Chronic Diseases.</title>
        <authorList>
            <person name="Tisza M.J."/>
            <person name="Buck C.B."/>
        </authorList>
    </citation>
    <scope>NUCLEOTIDE SEQUENCE</scope>
    <source>
        <strain evidence="1">CtqEG8</strain>
    </source>
</reference>
<organism evidence="1">
    <name type="scientific">virus sp. ctqEG8</name>
    <dbReference type="NCBI Taxonomy" id="2827998"/>
    <lineage>
        <taxon>Viruses</taxon>
    </lineage>
</organism>
<proteinExistence type="predicted"/>
<evidence type="ECO:0000313" key="1">
    <source>
        <dbReference type="EMBL" id="DAE29895.1"/>
    </source>
</evidence>
<protein>
    <submittedName>
        <fullName evidence="1">Uncharacterized protein</fullName>
    </submittedName>
</protein>